<dbReference type="EMBL" id="JAAOAK010000059">
    <property type="protein sequence ID" value="KAF5692772.1"/>
    <property type="molecule type" value="Genomic_DNA"/>
</dbReference>
<dbReference type="GO" id="GO:0005351">
    <property type="term" value="F:carbohydrate:proton symporter activity"/>
    <property type="evidence" value="ECO:0007669"/>
    <property type="project" value="TreeGrafter"/>
</dbReference>
<evidence type="ECO:0000256" key="4">
    <source>
        <dbReference type="ARBA" id="ARBA00022597"/>
    </source>
</evidence>
<feature type="transmembrane region" description="Helical" evidence="10">
    <location>
        <begin position="235"/>
        <end position="253"/>
    </location>
</feature>
<feature type="transmembrane region" description="Helical" evidence="10">
    <location>
        <begin position="478"/>
        <end position="499"/>
    </location>
</feature>
<dbReference type="InterPro" id="IPR020846">
    <property type="entry name" value="MFS_dom"/>
</dbReference>
<feature type="transmembrane region" description="Helical" evidence="10">
    <location>
        <begin position="204"/>
        <end position="223"/>
    </location>
</feature>
<dbReference type="InterPro" id="IPR036259">
    <property type="entry name" value="MFS_trans_sf"/>
</dbReference>
<feature type="transmembrane region" description="Helical" evidence="10">
    <location>
        <begin position="416"/>
        <end position="434"/>
    </location>
</feature>
<feature type="region of interest" description="Disordered" evidence="9">
    <location>
        <begin position="1"/>
        <end position="130"/>
    </location>
</feature>
<feature type="transmembrane region" description="Helical" evidence="10">
    <location>
        <begin position="511"/>
        <end position="534"/>
    </location>
</feature>
<proteinExistence type="inferred from homology"/>
<feature type="transmembrane region" description="Helical" evidence="10">
    <location>
        <begin position="332"/>
        <end position="353"/>
    </location>
</feature>
<keyword evidence="7 10" id="KW-0472">Membrane</keyword>
<evidence type="ECO:0000256" key="8">
    <source>
        <dbReference type="RuleBase" id="RU003346"/>
    </source>
</evidence>
<dbReference type="PROSITE" id="PS50850">
    <property type="entry name" value="MFS"/>
    <property type="match status" value="1"/>
</dbReference>
<dbReference type="InterPro" id="IPR050360">
    <property type="entry name" value="MFS_Sugar_Transporters"/>
</dbReference>
<evidence type="ECO:0000256" key="3">
    <source>
        <dbReference type="ARBA" id="ARBA00022448"/>
    </source>
</evidence>
<comment type="caution">
    <text evidence="12">The sequence shown here is derived from an EMBL/GenBank/DDBJ whole genome shotgun (WGS) entry which is preliminary data.</text>
</comment>
<dbReference type="SUPFAM" id="SSF103473">
    <property type="entry name" value="MFS general substrate transporter"/>
    <property type="match status" value="1"/>
</dbReference>
<accession>A0A8H6CUK1</accession>
<evidence type="ECO:0000256" key="10">
    <source>
        <dbReference type="SAM" id="Phobius"/>
    </source>
</evidence>
<reference evidence="12 13" key="1">
    <citation type="submission" date="2020-05" db="EMBL/GenBank/DDBJ databases">
        <title>Identification and distribution of gene clusters putatively required for synthesis of sphingolipid metabolism inhibitors in phylogenetically diverse species of the filamentous fungus Fusarium.</title>
        <authorList>
            <person name="Kim H.-S."/>
            <person name="Busman M."/>
            <person name="Brown D.W."/>
            <person name="Divon H."/>
            <person name="Uhlig S."/>
            <person name="Proctor R.H."/>
        </authorList>
    </citation>
    <scope>NUCLEOTIDE SEQUENCE [LARGE SCALE GENOMIC DNA]</scope>
    <source>
        <strain evidence="12 13">NRRL 25311</strain>
    </source>
</reference>
<feature type="domain" description="Major facilitator superfamily (MFS) profile" evidence="11">
    <location>
        <begin position="157"/>
        <end position="603"/>
    </location>
</feature>
<feature type="compositionally biased region" description="Polar residues" evidence="9">
    <location>
        <begin position="18"/>
        <end position="33"/>
    </location>
</feature>
<evidence type="ECO:0000256" key="1">
    <source>
        <dbReference type="ARBA" id="ARBA00004141"/>
    </source>
</evidence>
<organism evidence="12 13">
    <name type="scientific">Fusarium denticulatum</name>
    <dbReference type="NCBI Taxonomy" id="48507"/>
    <lineage>
        <taxon>Eukaryota</taxon>
        <taxon>Fungi</taxon>
        <taxon>Dikarya</taxon>
        <taxon>Ascomycota</taxon>
        <taxon>Pezizomycotina</taxon>
        <taxon>Sordariomycetes</taxon>
        <taxon>Hypocreomycetidae</taxon>
        <taxon>Hypocreales</taxon>
        <taxon>Nectriaceae</taxon>
        <taxon>Fusarium</taxon>
        <taxon>Fusarium fujikuroi species complex</taxon>
    </lineage>
</organism>
<dbReference type="PANTHER" id="PTHR48022">
    <property type="entry name" value="PLASTIDIC GLUCOSE TRANSPORTER 4"/>
    <property type="match status" value="1"/>
</dbReference>
<evidence type="ECO:0000256" key="2">
    <source>
        <dbReference type="ARBA" id="ARBA00010992"/>
    </source>
</evidence>
<dbReference type="AlphaFoldDB" id="A0A8H6CUK1"/>
<dbReference type="NCBIfam" id="TIGR00879">
    <property type="entry name" value="SP"/>
    <property type="match status" value="1"/>
</dbReference>
<dbReference type="Gene3D" id="1.20.1250.20">
    <property type="entry name" value="MFS general substrate transporter like domains"/>
    <property type="match status" value="1"/>
</dbReference>
<evidence type="ECO:0000259" key="11">
    <source>
        <dbReference type="PROSITE" id="PS50850"/>
    </source>
</evidence>
<feature type="transmembrane region" description="Helical" evidence="10">
    <location>
        <begin position="154"/>
        <end position="179"/>
    </location>
</feature>
<dbReference type="InterPro" id="IPR005828">
    <property type="entry name" value="MFS_sugar_transport-like"/>
</dbReference>
<evidence type="ECO:0000313" key="13">
    <source>
        <dbReference type="Proteomes" id="UP000562682"/>
    </source>
</evidence>
<name>A0A8H6CUK1_9HYPO</name>
<dbReference type="FunFam" id="1.20.1250.20:FF:000254">
    <property type="entry name" value="MAL31p Maltose permease"/>
    <property type="match status" value="1"/>
</dbReference>
<evidence type="ECO:0000256" key="6">
    <source>
        <dbReference type="ARBA" id="ARBA00022989"/>
    </source>
</evidence>
<feature type="transmembrane region" description="Helical" evidence="10">
    <location>
        <begin position="454"/>
        <end position="471"/>
    </location>
</feature>
<gene>
    <name evidence="12" type="ORF">FDENT_2647</name>
</gene>
<comment type="similarity">
    <text evidence="2 8">Belongs to the major facilitator superfamily. Sugar transporter (TC 2.A.1.1) family.</text>
</comment>
<feature type="compositionally biased region" description="Polar residues" evidence="9">
    <location>
        <begin position="72"/>
        <end position="115"/>
    </location>
</feature>
<protein>
    <submittedName>
        <fullName evidence="12">MFS SP general alpha glucoside:H+ symporter</fullName>
    </submittedName>
</protein>
<dbReference type="InterPro" id="IPR003663">
    <property type="entry name" value="Sugar/inositol_transpt"/>
</dbReference>
<dbReference type="GO" id="GO:0016020">
    <property type="term" value="C:membrane"/>
    <property type="evidence" value="ECO:0007669"/>
    <property type="project" value="UniProtKB-SubCell"/>
</dbReference>
<feature type="transmembrane region" description="Helical" evidence="10">
    <location>
        <begin position="576"/>
        <end position="597"/>
    </location>
</feature>
<evidence type="ECO:0000256" key="5">
    <source>
        <dbReference type="ARBA" id="ARBA00022692"/>
    </source>
</evidence>
<comment type="subcellular location">
    <subcellularLocation>
        <location evidence="1">Membrane</location>
        <topology evidence="1">Multi-pass membrane protein</topology>
    </subcellularLocation>
</comment>
<sequence length="645" mass="71208">MCNTPDFTTKPRLPMQLNLASRTDNLGKSQKSMNDILDSAESPSDRRALPPFAWPASPSPSPDPSSAPQKPISGQTPLVSRTLTSNTSQGGENASLDTVSPSNTITMASKPSSKVSHIPADEPKRQAHNAEASAATALEHELTFRDAVRLYPKAIGFSLLFSMAIIMEGYDMALIGSFYGYESFRNKYGNQPDPDGGMVISADWQTYIQVGGMCGQIFGLYLNGWVSDAIGYKKTMILAQIIMVAFTFIVFFAKNIEMILAGQILMGIPWGVFQTLTLAYASDIAPVVLRPYLTAYVNLCWVIGQLISAGVLRGLLNLDNEWSYRVPFALQWMWPPFIILGTIFAPESPWWLVRMGRHEDAKKAILGLVTPQPDLKFDADAQVSMIHETNELEKATSAGTNYWHCFMRADLRRTEIASITYVAQAMCGSVLMGYSVQFYERAGLSSNSAFTLNIVQYSVGAIGVILSWFLMARYGRRALYIAGTTSLFIILLVVGGLGFAPQSRTGPSWAIGSLLIFYTFIYDLAVGPVCYTIVAEIPSTRLKAKTIVLARNFNNMAGLVNNTLMPRMLGVHAWNWGAKTGLFWAAFCFLIMVWAYFRLPEPKGRTYGELDVLFEHRVSARKFAKARVDQFGDSTGAVEIDAHSR</sequence>
<keyword evidence="13" id="KW-1185">Reference proteome</keyword>
<keyword evidence="4" id="KW-0762">Sugar transport</keyword>
<evidence type="ECO:0000256" key="9">
    <source>
        <dbReference type="SAM" id="MobiDB-lite"/>
    </source>
</evidence>
<dbReference type="PANTHER" id="PTHR48022:SF5">
    <property type="entry name" value="ALPHA-GLUCOSIDES PERMEASE MPH2-RELATED"/>
    <property type="match status" value="1"/>
</dbReference>
<keyword evidence="3 8" id="KW-0813">Transport</keyword>
<evidence type="ECO:0000313" key="12">
    <source>
        <dbReference type="EMBL" id="KAF5692772.1"/>
    </source>
</evidence>
<feature type="transmembrane region" description="Helical" evidence="10">
    <location>
        <begin position="293"/>
        <end position="312"/>
    </location>
</feature>
<keyword evidence="6 10" id="KW-1133">Transmembrane helix</keyword>
<keyword evidence="5 10" id="KW-0812">Transmembrane</keyword>
<dbReference type="Proteomes" id="UP000562682">
    <property type="component" value="Unassembled WGS sequence"/>
</dbReference>
<feature type="transmembrane region" description="Helical" evidence="10">
    <location>
        <begin position="259"/>
        <end position="281"/>
    </location>
</feature>
<evidence type="ECO:0000256" key="7">
    <source>
        <dbReference type="ARBA" id="ARBA00023136"/>
    </source>
</evidence>
<dbReference type="Pfam" id="PF00083">
    <property type="entry name" value="Sugar_tr"/>
    <property type="match status" value="1"/>
</dbReference>